<dbReference type="STRING" id="1797110.A3841_01385"/>
<proteinExistence type="predicted"/>
<reference evidence="4 5" key="1">
    <citation type="submission" date="2016-03" db="EMBL/GenBank/DDBJ databases">
        <title>Genome sequence of Pontibacter sp. nov., of the family cytophagaceae, isolated from marine sediment of the Yellow Sea, China.</title>
        <authorList>
            <person name="Zhang G."/>
            <person name="Zhang R."/>
        </authorList>
    </citation>
    <scope>NUCLEOTIDE SEQUENCE [LARGE SCALE GENOMIC DNA]</scope>
    <source>
        <strain evidence="4 5">S10-8</strain>
    </source>
</reference>
<dbReference type="PANTHER" id="PTHR46401:SF2">
    <property type="entry name" value="GLYCOSYLTRANSFERASE WBBK-RELATED"/>
    <property type="match status" value="1"/>
</dbReference>
<dbReference type="InterPro" id="IPR001296">
    <property type="entry name" value="Glyco_trans_1"/>
</dbReference>
<organism evidence="4 5">
    <name type="scientific">Pontibacter flavimaris</name>
    <dbReference type="NCBI Taxonomy" id="1797110"/>
    <lineage>
        <taxon>Bacteria</taxon>
        <taxon>Pseudomonadati</taxon>
        <taxon>Bacteroidota</taxon>
        <taxon>Cytophagia</taxon>
        <taxon>Cytophagales</taxon>
        <taxon>Hymenobacteraceae</taxon>
        <taxon>Pontibacter</taxon>
    </lineage>
</organism>
<evidence type="ECO:0000259" key="2">
    <source>
        <dbReference type="Pfam" id="PF00534"/>
    </source>
</evidence>
<dbReference type="CDD" id="cd03809">
    <property type="entry name" value="GT4_MtfB-like"/>
    <property type="match status" value="1"/>
</dbReference>
<evidence type="ECO:0000256" key="1">
    <source>
        <dbReference type="ARBA" id="ARBA00022679"/>
    </source>
</evidence>
<dbReference type="InterPro" id="IPR028098">
    <property type="entry name" value="Glyco_trans_4-like_N"/>
</dbReference>
<dbReference type="Proteomes" id="UP000186551">
    <property type="component" value="Unassembled WGS sequence"/>
</dbReference>
<dbReference type="Pfam" id="PF00534">
    <property type="entry name" value="Glycos_transf_1"/>
    <property type="match status" value="1"/>
</dbReference>
<dbReference type="PANTHER" id="PTHR46401">
    <property type="entry name" value="GLYCOSYLTRANSFERASE WBBK-RELATED"/>
    <property type="match status" value="1"/>
</dbReference>
<keyword evidence="5" id="KW-1185">Reference proteome</keyword>
<feature type="domain" description="Glycosyl transferase family 1" evidence="2">
    <location>
        <begin position="178"/>
        <end position="334"/>
    </location>
</feature>
<sequence>MVNASGIGTDIQNLLPYLKNNFAITLLGDPEELMQFPWVVGLKIIKFDKPIYSIAEQVLLPLVVPTCDFFFSPHFNVPMLPVRAAKRVVLIHDLYHLAATAINPIHRLYARVLLQSSIRLSDTIITISEFSRSEMKKYLKIRNKQVHKISLGVDHNRYHRKQDAAVVKEVQEKYTLPAEFVLFVGNVKPHKNLKNLVLAFSKLNKAQFPDLKLVIVGKKEGFITGDKGLPDLIEKLGLGPRVLFTGFVDNAHLPVIYTLATVFVFPSLYEGFGLPPLEAMASGCPTVVSKAASMPEVCQDACLYFDGENPDDMAETLDRVLQDAGLRETLAKKGLELAKQYTWEKSAAELRDFILHH</sequence>
<accession>A0A1Q5PBW4</accession>
<comment type="caution">
    <text evidence="4">The sequence shown here is derived from an EMBL/GenBank/DDBJ whole genome shotgun (WGS) entry which is preliminary data.</text>
</comment>
<evidence type="ECO:0008006" key="6">
    <source>
        <dbReference type="Google" id="ProtNLM"/>
    </source>
</evidence>
<evidence type="ECO:0000259" key="3">
    <source>
        <dbReference type="Pfam" id="PF13439"/>
    </source>
</evidence>
<protein>
    <recommendedName>
        <fullName evidence="6">Glycosyltransferase family 1 protein</fullName>
    </recommendedName>
</protein>
<evidence type="ECO:0000313" key="4">
    <source>
        <dbReference type="EMBL" id="OKL39622.1"/>
    </source>
</evidence>
<dbReference type="Gene3D" id="3.40.50.2000">
    <property type="entry name" value="Glycogen Phosphorylase B"/>
    <property type="match status" value="2"/>
</dbReference>
<dbReference type="SUPFAM" id="SSF53756">
    <property type="entry name" value="UDP-Glycosyltransferase/glycogen phosphorylase"/>
    <property type="match status" value="1"/>
</dbReference>
<dbReference type="AlphaFoldDB" id="A0A1Q5PBW4"/>
<evidence type="ECO:0000313" key="5">
    <source>
        <dbReference type="Proteomes" id="UP000186551"/>
    </source>
</evidence>
<gene>
    <name evidence="4" type="ORF">A3841_01385</name>
</gene>
<keyword evidence="1" id="KW-0808">Transferase</keyword>
<dbReference type="Pfam" id="PF13439">
    <property type="entry name" value="Glyco_transf_4"/>
    <property type="match status" value="1"/>
</dbReference>
<dbReference type="GO" id="GO:0009103">
    <property type="term" value="P:lipopolysaccharide biosynthetic process"/>
    <property type="evidence" value="ECO:0007669"/>
    <property type="project" value="TreeGrafter"/>
</dbReference>
<dbReference type="FunFam" id="3.40.50.2000:FF:000119">
    <property type="entry name" value="Glycosyl transferase group 1"/>
    <property type="match status" value="1"/>
</dbReference>
<name>A0A1Q5PBW4_9BACT</name>
<dbReference type="EMBL" id="LVWA01000008">
    <property type="protein sequence ID" value="OKL39622.1"/>
    <property type="molecule type" value="Genomic_DNA"/>
</dbReference>
<feature type="domain" description="Glycosyltransferase subfamily 4-like N-terminal" evidence="3">
    <location>
        <begin position="83"/>
        <end position="157"/>
    </location>
</feature>
<dbReference type="GO" id="GO:0016757">
    <property type="term" value="F:glycosyltransferase activity"/>
    <property type="evidence" value="ECO:0007669"/>
    <property type="project" value="InterPro"/>
</dbReference>